<keyword evidence="6" id="KW-0539">Nucleus</keyword>
<dbReference type="EMBL" id="LS974626">
    <property type="protein sequence ID" value="CAG7912143.1"/>
    <property type="molecule type" value="Genomic_DNA"/>
</dbReference>
<dbReference type="Pfam" id="PF00249">
    <property type="entry name" value="Myb_DNA-binding"/>
    <property type="match status" value="1"/>
</dbReference>
<evidence type="ECO:0000313" key="11">
    <source>
        <dbReference type="Proteomes" id="UP000694005"/>
    </source>
</evidence>
<evidence type="ECO:0000259" key="8">
    <source>
        <dbReference type="PROSITE" id="PS51293"/>
    </source>
</evidence>
<feature type="domain" description="SANT" evidence="8">
    <location>
        <begin position="45"/>
        <end position="98"/>
    </location>
</feature>
<dbReference type="InterPro" id="IPR017884">
    <property type="entry name" value="SANT_dom"/>
</dbReference>
<dbReference type="PANTHER" id="PTHR13208:SF2">
    <property type="entry name" value="MEDIATOR OF RNA POLYMERASE II TRANSCRIPTION SUBUNIT 4"/>
    <property type="match status" value="1"/>
</dbReference>
<dbReference type="Gene3D" id="1.10.10.60">
    <property type="entry name" value="Homeodomain-like"/>
    <property type="match status" value="1"/>
</dbReference>
<evidence type="ECO:0000259" key="9">
    <source>
        <dbReference type="PROSITE" id="PS51294"/>
    </source>
</evidence>
<dbReference type="GO" id="GO:0006357">
    <property type="term" value="P:regulation of transcription by RNA polymerase II"/>
    <property type="evidence" value="ECO:0007669"/>
    <property type="project" value="InterPro"/>
</dbReference>
<dbReference type="InterPro" id="IPR006447">
    <property type="entry name" value="Myb_dom_plants"/>
</dbReference>
<evidence type="ECO:0000256" key="6">
    <source>
        <dbReference type="ARBA" id="ARBA00023242"/>
    </source>
</evidence>
<dbReference type="InterPro" id="IPR017930">
    <property type="entry name" value="Myb_dom"/>
</dbReference>
<name>A0A8D9MHA8_BRACM</name>
<dbReference type="InterPro" id="IPR001005">
    <property type="entry name" value="SANT/Myb"/>
</dbReference>
<feature type="domain" description="HTH myb-type" evidence="9">
    <location>
        <begin position="42"/>
        <end position="96"/>
    </location>
</feature>
<sequence length="750" mass="82380">MTSSLSSNPMVAEEERPMETSTDLIETTTTEAPEKKVRKAYTITKSRESWTEGEHDKFLEALQLFDRDWKKIEDFVGSKTVIQIRSHAQKYFLKVQKNGTLAHVPPPRPKRKAAHPYPQKASKNAQMSLHVSMSFPTQINNVPGFTSWDDDTSALLNIAVSEVILPKDELTTLYVIESNGSTSGGSPSASGIGSSSRTLSDSKTANQAPSMHGLPDFAEVYNFIGSVFDPDSKGRMKKLKEMDPINFETVLLLMRNLTVNLSNPDFEPAVTLSRAVRDPWSRTKQVIYLLGELLAHNNCLSAIKCCLRLLSEENITDQEGNMAVLVRTSSHQIGQSPARLGLTGPGSPSVQNLTPSRHGHPTSSSSSQSHHQQQQIQQPPNLPPSSAAASSSSSAAVSSSALLSLLPPLPRAQALLQQMAVLSSKLFDVSPNRALWLSAFRGSLPSFLTSHSLPPPPPLEIPNPSSTKEILSQFNSLQMQLFEAVTELQEILDLQDAKQKLAREIKSKDSSLLAFANKLKEAERVLDMLVDDYADYRKPKRTKTEDEENDNESSPSVTTTVSSQLKLKDILAYAHKISYTTFAPPEFGAGQAPLRGALPPAPQDEQMRASQLYAFADLDIGLPKTVENIEKKVEALMEPPPPPESMNLSAIQGLLPPNIAVPSGWKPGMPVELPKDWRLPAPPPGWKPGDPVVLPPELVPAPRAQEQQQMRPPQGLHRPPDVIHVREVQLDIMEDDSSEYSSEESSDDEE</sequence>
<keyword evidence="3" id="KW-0805">Transcription regulation</keyword>
<dbReference type="GO" id="GO:0003677">
    <property type="term" value="F:DNA binding"/>
    <property type="evidence" value="ECO:0007669"/>
    <property type="project" value="UniProtKB-KW"/>
</dbReference>
<dbReference type="Pfam" id="PF24904">
    <property type="entry name" value="RVE6"/>
    <property type="match status" value="1"/>
</dbReference>
<feature type="compositionally biased region" description="Acidic residues" evidence="7">
    <location>
        <begin position="732"/>
        <end position="750"/>
    </location>
</feature>
<feature type="compositionally biased region" description="Low complexity" evidence="7">
    <location>
        <begin position="181"/>
        <end position="202"/>
    </location>
</feature>
<dbReference type="GO" id="GO:0003712">
    <property type="term" value="F:transcription coregulator activity"/>
    <property type="evidence" value="ECO:0007669"/>
    <property type="project" value="InterPro"/>
</dbReference>
<evidence type="ECO:0000256" key="3">
    <source>
        <dbReference type="ARBA" id="ARBA00023015"/>
    </source>
</evidence>
<evidence type="ECO:0000313" key="10">
    <source>
        <dbReference type="EMBL" id="CAG7912143.1"/>
    </source>
</evidence>
<evidence type="ECO:0000256" key="1">
    <source>
        <dbReference type="ARBA" id="ARBA00004123"/>
    </source>
</evidence>
<evidence type="ECO:0000256" key="5">
    <source>
        <dbReference type="ARBA" id="ARBA00023163"/>
    </source>
</evidence>
<proteinExistence type="inferred from homology"/>
<dbReference type="PROSITE" id="PS51293">
    <property type="entry name" value="SANT"/>
    <property type="match status" value="1"/>
</dbReference>
<evidence type="ECO:0000256" key="7">
    <source>
        <dbReference type="SAM" id="MobiDB-lite"/>
    </source>
</evidence>
<feature type="region of interest" description="Disordered" evidence="7">
    <location>
        <begin position="680"/>
        <end position="722"/>
    </location>
</feature>
<keyword evidence="4" id="KW-0238">DNA-binding</keyword>
<comment type="similarity">
    <text evidence="2">Belongs to the Mediator complex subunit 4 family.</text>
</comment>
<dbReference type="Gramene" id="A10p33890.2_BraZ1">
    <property type="protein sequence ID" value="A10p33890.2_BraZ1.CDS"/>
    <property type="gene ID" value="A10g33890.2_BraZ1"/>
</dbReference>
<dbReference type="PANTHER" id="PTHR13208">
    <property type="entry name" value="MEDIATOR OF RNA POLYMERASE II TRANSCRIPTION SUBUNIT 4"/>
    <property type="match status" value="1"/>
</dbReference>
<dbReference type="InterPro" id="IPR019258">
    <property type="entry name" value="Mediator_Med4"/>
</dbReference>
<dbReference type="Proteomes" id="UP000694005">
    <property type="component" value="Chromosome A10"/>
</dbReference>
<dbReference type="NCBIfam" id="TIGR01557">
    <property type="entry name" value="myb_SHAQKYF"/>
    <property type="match status" value="1"/>
</dbReference>
<protein>
    <submittedName>
        <fullName evidence="10">Uncharacterized protein</fullName>
    </submittedName>
</protein>
<gene>
    <name evidence="10" type="ORF">BRAPAZ1V2_A10P33890.2</name>
</gene>
<accession>A0A8D9MHA8</accession>
<feature type="region of interest" description="Disordered" evidence="7">
    <location>
        <begin position="540"/>
        <end position="560"/>
    </location>
</feature>
<dbReference type="GO" id="GO:0016592">
    <property type="term" value="C:mediator complex"/>
    <property type="evidence" value="ECO:0007669"/>
    <property type="project" value="InterPro"/>
</dbReference>
<dbReference type="AlphaFoldDB" id="A0A8D9MHA8"/>
<feature type="region of interest" description="Disordered" evidence="7">
    <location>
        <begin position="731"/>
        <end position="750"/>
    </location>
</feature>
<keyword evidence="5" id="KW-0804">Transcription</keyword>
<dbReference type="InterPro" id="IPR009057">
    <property type="entry name" value="Homeodomain-like_sf"/>
</dbReference>
<feature type="region of interest" description="Disordered" evidence="7">
    <location>
        <begin position="1"/>
        <end position="21"/>
    </location>
</feature>
<feature type="compositionally biased region" description="Low complexity" evidence="7">
    <location>
        <begin position="361"/>
        <end position="391"/>
    </location>
</feature>
<evidence type="ECO:0000256" key="2">
    <source>
        <dbReference type="ARBA" id="ARBA00009626"/>
    </source>
</evidence>
<reference evidence="10 11" key="1">
    <citation type="submission" date="2021-07" db="EMBL/GenBank/DDBJ databases">
        <authorList>
            <consortium name="Genoscope - CEA"/>
            <person name="William W."/>
        </authorList>
    </citation>
    <scope>NUCLEOTIDE SEQUENCE [LARGE SCALE GENOMIC DNA]</scope>
</reference>
<dbReference type="CDD" id="cd00167">
    <property type="entry name" value="SANT"/>
    <property type="match status" value="1"/>
</dbReference>
<feature type="region of interest" description="Disordered" evidence="7">
    <location>
        <begin position="181"/>
        <end position="208"/>
    </location>
</feature>
<evidence type="ECO:0000256" key="4">
    <source>
        <dbReference type="ARBA" id="ARBA00023125"/>
    </source>
</evidence>
<dbReference type="FunFam" id="1.10.10.60:FF:000023">
    <property type="entry name" value="protein REVEILLE 6 isoform X1"/>
    <property type="match status" value="1"/>
</dbReference>
<dbReference type="SUPFAM" id="SSF46689">
    <property type="entry name" value="Homeodomain-like"/>
    <property type="match status" value="1"/>
</dbReference>
<dbReference type="PROSITE" id="PS51294">
    <property type="entry name" value="HTH_MYB"/>
    <property type="match status" value="1"/>
</dbReference>
<feature type="region of interest" description="Disordered" evidence="7">
    <location>
        <begin position="335"/>
        <end position="391"/>
    </location>
</feature>
<dbReference type="SMART" id="SM00717">
    <property type="entry name" value="SANT"/>
    <property type="match status" value="1"/>
</dbReference>
<organism evidence="10 11">
    <name type="scientific">Brassica campestris</name>
    <name type="common">Field mustard</name>
    <dbReference type="NCBI Taxonomy" id="3711"/>
    <lineage>
        <taxon>Eukaryota</taxon>
        <taxon>Viridiplantae</taxon>
        <taxon>Streptophyta</taxon>
        <taxon>Embryophyta</taxon>
        <taxon>Tracheophyta</taxon>
        <taxon>Spermatophyta</taxon>
        <taxon>Magnoliopsida</taxon>
        <taxon>eudicotyledons</taxon>
        <taxon>Gunneridae</taxon>
        <taxon>Pentapetalae</taxon>
        <taxon>rosids</taxon>
        <taxon>malvids</taxon>
        <taxon>Brassicales</taxon>
        <taxon>Brassicaceae</taxon>
        <taxon>Brassiceae</taxon>
        <taxon>Brassica</taxon>
    </lineage>
</organism>
<comment type="subcellular location">
    <subcellularLocation>
        <location evidence="1">Nucleus</location>
    </subcellularLocation>
</comment>
<dbReference type="Pfam" id="PF10018">
    <property type="entry name" value="Med4"/>
    <property type="match status" value="1"/>
</dbReference>